<keyword evidence="5" id="KW-0812">Transmembrane</keyword>
<feature type="transmembrane region" description="Helical" evidence="5">
    <location>
        <begin position="94"/>
        <end position="116"/>
    </location>
</feature>
<sequence length="295" mass="32406">MRPVSPGPALSVEEARALARRHGLTSLSARPGLGRYLAELWRRRQFVLTLSAAQGAAQYEKNRLGHLWAVFNPALLIVSYFLVFGLLLRTDRGVDNFIAFLSIGVVLFGVTASVLTSGAKAISNNLGLVRALRFPRAALPVSVSLTELYTSWPAFALLLLLTPLTGEALSWHWLLFPVAVLLQMLQLTGLALVLARLVNASRDLANFIPLAVRLMRYTSGVFFSISVFADRFPELVGQVLTYQPFALQLELGRQALLEEHPVTPLSWLVSLGWAVLLLVVGTVVFWRGEGTYGRG</sequence>
<keyword evidence="4" id="KW-0997">Cell inner membrane</keyword>
<evidence type="ECO:0000256" key="2">
    <source>
        <dbReference type="ARBA" id="ARBA00007783"/>
    </source>
</evidence>
<protein>
    <submittedName>
        <fullName evidence="7">ABC transporter permease</fullName>
    </submittedName>
</protein>
<dbReference type="AlphaFoldDB" id="A0A941D7E8"/>
<comment type="caution">
    <text evidence="7">The sequence shown here is derived from an EMBL/GenBank/DDBJ whole genome shotgun (WGS) entry which is preliminary data.</text>
</comment>
<proteinExistence type="inferred from homology"/>
<feature type="transmembrane region" description="Helical" evidence="5">
    <location>
        <begin position="67"/>
        <end position="88"/>
    </location>
</feature>
<dbReference type="PROSITE" id="PS51012">
    <property type="entry name" value="ABC_TM2"/>
    <property type="match status" value="1"/>
</dbReference>
<comment type="similarity">
    <text evidence="2">Belongs to the ABC-2 integral membrane protein family.</text>
</comment>
<dbReference type="InterPro" id="IPR047817">
    <property type="entry name" value="ABC2_TM_bact-type"/>
</dbReference>
<feature type="domain" description="ABC transmembrane type-2" evidence="6">
    <location>
        <begin position="64"/>
        <end position="288"/>
    </location>
</feature>
<dbReference type="Proteomes" id="UP000677016">
    <property type="component" value="Unassembled WGS sequence"/>
</dbReference>
<evidence type="ECO:0000256" key="4">
    <source>
        <dbReference type="ARBA" id="ARBA00022519"/>
    </source>
</evidence>
<feature type="transmembrane region" description="Helical" evidence="5">
    <location>
        <begin position="265"/>
        <end position="286"/>
    </location>
</feature>
<dbReference type="EMBL" id="JAGSNF010000012">
    <property type="protein sequence ID" value="MBR7743469.1"/>
    <property type="molecule type" value="Genomic_DNA"/>
</dbReference>
<keyword evidence="8" id="KW-1185">Reference proteome</keyword>
<accession>A0A941D7E8</accession>
<keyword evidence="4" id="KW-1003">Cell membrane</keyword>
<dbReference type="PANTHER" id="PTHR30413:SF8">
    <property type="entry name" value="TRANSPORT PERMEASE PROTEIN"/>
    <property type="match status" value="1"/>
</dbReference>
<feature type="transmembrane region" description="Helical" evidence="5">
    <location>
        <begin position="210"/>
        <end position="229"/>
    </location>
</feature>
<keyword evidence="5" id="KW-0472">Membrane</keyword>
<evidence type="ECO:0000259" key="6">
    <source>
        <dbReference type="PROSITE" id="PS51012"/>
    </source>
</evidence>
<dbReference type="GO" id="GO:0005886">
    <property type="term" value="C:plasma membrane"/>
    <property type="evidence" value="ECO:0007669"/>
    <property type="project" value="UniProtKB-SubCell"/>
</dbReference>
<gene>
    <name evidence="7" type="ORF">KC207_09235</name>
</gene>
<name>A0A941D7E8_9MICO</name>
<evidence type="ECO:0000256" key="5">
    <source>
        <dbReference type="SAM" id="Phobius"/>
    </source>
</evidence>
<evidence type="ECO:0000256" key="1">
    <source>
        <dbReference type="ARBA" id="ARBA00004429"/>
    </source>
</evidence>
<reference evidence="7" key="1">
    <citation type="submission" date="2021-04" db="EMBL/GenBank/DDBJ databases">
        <title>Phycicoccus avicenniae sp. nov., a novel endophytic actinomycetes isolated from branch of Avicennia mariana.</title>
        <authorList>
            <person name="Tuo L."/>
        </authorList>
    </citation>
    <scope>NUCLEOTIDE SEQUENCE</scope>
    <source>
        <strain evidence="7">BSK3Z-2</strain>
    </source>
</reference>
<evidence type="ECO:0000313" key="8">
    <source>
        <dbReference type="Proteomes" id="UP000677016"/>
    </source>
</evidence>
<feature type="transmembrane region" description="Helical" evidence="5">
    <location>
        <begin position="137"/>
        <end position="161"/>
    </location>
</feature>
<keyword evidence="3" id="KW-0813">Transport</keyword>
<evidence type="ECO:0000256" key="3">
    <source>
        <dbReference type="ARBA" id="ARBA00022448"/>
    </source>
</evidence>
<comment type="subcellular location">
    <subcellularLocation>
        <location evidence="1">Cell inner membrane</location>
        <topology evidence="1">Multi-pass membrane protein</topology>
    </subcellularLocation>
</comment>
<feature type="transmembrane region" description="Helical" evidence="5">
    <location>
        <begin position="173"/>
        <end position="198"/>
    </location>
</feature>
<dbReference type="GO" id="GO:0015920">
    <property type="term" value="P:lipopolysaccharide transport"/>
    <property type="evidence" value="ECO:0007669"/>
    <property type="project" value="TreeGrafter"/>
</dbReference>
<organism evidence="7 8">
    <name type="scientific">Phycicoccus avicenniae</name>
    <dbReference type="NCBI Taxonomy" id="2828860"/>
    <lineage>
        <taxon>Bacteria</taxon>
        <taxon>Bacillati</taxon>
        <taxon>Actinomycetota</taxon>
        <taxon>Actinomycetes</taxon>
        <taxon>Micrococcales</taxon>
        <taxon>Intrasporangiaceae</taxon>
        <taxon>Phycicoccus</taxon>
    </lineage>
</organism>
<evidence type="ECO:0000313" key="7">
    <source>
        <dbReference type="EMBL" id="MBR7743469.1"/>
    </source>
</evidence>
<dbReference type="PANTHER" id="PTHR30413">
    <property type="entry name" value="INNER MEMBRANE TRANSPORT PERMEASE"/>
    <property type="match status" value="1"/>
</dbReference>
<keyword evidence="5" id="KW-1133">Transmembrane helix</keyword>